<evidence type="ECO:0000259" key="12">
    <source>
        <dbReference type="PROSITE" id="PS50011"/>
    </source>
</evidence>
<dbReference type="PANTHER" id="PTHR44899">
    <property type="entry name" value="CAMK FAMILY PROTEIN KINASE"/>
    <property type="match status" value="1"/>
</dbReference>
<dbReference type="PROSITE" id="PS00108">
    <property type="entry name" value="PROTEIN_KINASE_ST"/>
    <property type="match status" value="1"/>
</dbReference>
<dbReference type="SMART" id="SM00220">
    <property type="entry name" value="S_TKc"/>
    <property type="match status" value="1"/>
</dbReference>
<evidence type="ECO:0000256" key="8">
    <source>
        <dbReference type="ARBA" id="ARBA00048679"/>
    </source>
</evidence>
<dbReference type="PANTHER" id="PTHR44899:SF3">
    <property type="entry name" value="SERINE_THREONINE-PROTEIN KINASE NEK1"/>
    <property type="match status" value="1"/>
</dbReference>
<evidence type="ECO:0000256" key="10">
    <source>
        <dbReference type="RuleBase" id="RU000304"/>
    </source>
</evidence>
<keyword evidence="4 9" id="KW-0547">Nucleotide-binding</keyword>
<protein>
    <recommendedName>
        <fullName evidence="1">non-specific serine/threonine protein kinase</fullName>
        <ecNumber evidence="1">2.7.11.1</ecNumber>
    </recommendedName>
</protein>
<dbReference type="PROSITE" id="PS00107">
    <property type="entry name" value="PROTEIN_KINASE_ATP"/>
    <property type="match status" value="1"/>
</dbReference>
<feature type="binding site" evidence="9">
    <location>
        <position position="36"/>
    </location>
    <ligand>
        <name>ATP</name>
        <dbReference type="ChEBI" id="CHEBI:30616"/>
    </ligand>
</feature>
<dbReference type="GO" id="GO:0005524">
    <property type="term" value="F:ATP binding"/>
    <property type="evidence" value="ECO:0007669"/>
    <property type="project" value="UniProtKB-UniRule"/>
</dbReference>
<keyword evidence="2 10" id="KW-0723">Serine/threonine-protein kinase</keyword>
<dbReference type="InterPro" id="IPR017441">
    <property type="entry name" value="Protein_kinase_ATP_BS"/>
</dbReference>
<dbReference type="SUPFAM" id="SSF56112">
    <property type="entry name" value="Protein kinase-like (PK-like)"/>
    <property type="match status" value="1"/>
</dbReference>
<evidence type="ECO:0000313" key="13">
    <source>
        <dbReference type="EMBL" id="CEM16466.1"/>
    </source>
</evidence>
<dbReference type="Gene3D" id="1.10.510.10">
    <property type="entry name" value="Transferase(Phosphotransferase) domain 1"/>
    <property type="match status" value="1"/>
</dbReference>
<evidence type="ECO:0000256" key="1">
    <source>
        <dbReference type="ARBA" id="ARBA00012513"/>
    </source>
</evidence>
<dbReference type="GO" id="GO:0004674">
    <property type="term" value="F:protein serine/threonine kinase activity"/>
    <property type="evidence" value="ECO:0007669"/>
    <property type="project" value="UniProtKB-KW"/>
</dbReference>
<gene>
    <name evidence="13" type="ORF">Cvel_3612</name>
</gene>
<accession>A0A0G4FQW6</accession>
<evidence type="ECO:0000256" key="9">
    <source>
        <dbReference type="PROSITE-ProRule" id="PRU10141"/>
    </source>
</evidence>
<sequence>MASQGANYQKIKEVGAGSFGKAILVKDKSGKQYIMKVIDISRMNQKEKKEAMQEAKLLATLKHPYIVAFRESWVEGGQLCIVMDYAEAGDLYGRIQKQKRTGQSFSEQQVLRWFTQALLAIKHMHDRHILHRDIKSSNFFLTASGRLRVGDFGIAKVLDHTGAFARTTIGTPYYLPPEICKEQPYSWAADIWSIGIFLFELCALRVPFDAPNIRALVDKIIKSPVPAIPSTYSPALRQLVADMLQKDWKKRPSAADILQRDIVQAEIKNMLAEEQARKAAGDPGSNPASRAQSPARGASPARQPASRQGTPNRARDPSPARGAGAQIAKPPSRAQSPARGAPMPGAGVKAPSRQNSPALGRPPAVGRMH</sequence>
<proteinExistence type="inferred from homology"/>
<dbReference type="EC" id="2.7.11.1" evidence="1"/>
<dbReference type="AlphaFoldDB" id="A0A0G4FQW6"/>
<dbReference type="Pfam" id="PF00069">
    <property type="entry name" value="Pkinase"/>
    <property type="match status" value="1"/>
</dbReference>
<dbReference type="CDD" id="cd08215">
    <property type="entry name" value="STKc_Nek"/>
    <property type="match status" value="1"/>
</dbReference>
<dbReference type="EMBL" id="CDMZ01000539">
    <property type="protein sequence ID" value="CEM16466.1"/>
    <property type="molecule type" value="Genomic_DNA"/>
</dbReference>
<dbReference type="InterPro" id="IPR051131">
    <property type="entry name" value="NEK_Ser/Thr_kinase_NIMA"/>
</dbReference>
<dbReference type="InterPro" id="IPR008271">
    <property type="entry name" value="Ser/Thr_kinase_AS"/>
</dbReference>
<evidence type="ECO:0000256" key="3">
    <source>
        <dbReference type="ARBA" id="ARBA00022679"/>
    </source>
</evidence>
<dbReference type="Gene3D" id="3.30.200.20">
    <property type="entry name" value="Phosphorylase Kinase, domain 1"/>
    <property type="match status" value="1"/>
</dbReference>
<dbReference type="VEuPathDB" id="CryptoDB:Cvel_3612"/>
<dbReference type="FunFam" id="3.30.200.20:FF:000631">
    <property type="entry name" value="Serine/threonine-protein kinase NEK"/>
    <property type="match status" value="1"/>
</dbReference>
<dbReference type="PhylomeDB" id="A0A0G4FQW6"/>
<reference evidence="13" key="1">
    <citation type="submission" date="2014-11" db="EMBL/GenBank/DDBJ databases">
        <authorList>
            <person name="Otto D Thomas"/>
            <person name="Naeem Raeece"/>
        </authorList>
    </citation>
    <scope>NUCLEOTIDE SEQUENCE</scope>
</reference>
<keyword evidence="5" id="KW-0418">Kinase</keyword>
<comment type="catalytic activity">
    <reaction evidence="7">
        <text>L-threonyl-[protein] + ATP = O-phospho-L-threonyl-[protein] + ADP + H(+)</text>
        <dbReference type="Rhea" id="RHEA:46608"/>
        <dbReference type="Rhea" id="RHEA-COMP:11060"/>
        <dbReference type="Rhea" id="RHEA-COMP:11605"/>
        <dbReference type="ChEBI" id="CHEBI:15378"/>
        <dbReference type="ChEBI" id="CHEBI:30013"/>
        <dbReference type="ChEBI" id="CHEBI:30616"/>
        <dbReference type="ChEBI" id="CHEBI:61977"/>
        <dbReference type="ChEBI" id="CHEBI:456216"/>
        <dbReference type="EC" id="2.7.11.1"/>
    </reaction>
</comment>
<evidence type="ECO:0000256" key="5">
    <source>
        <dbReference type="ARBA" id="ARBA00022777"/>
    </source>
</evidence>
<organism evidence="13">
    <name type="scientific">Chromera velia CCMP2878</name>
    <dbReference type="NCBI Taxonomy" id="1169474"/>
    <lineage>
        <taxon>Eukaryota</taxon>
        <taxon>Sar</taxon>
        <taxon>Alveolata</taxon>
        <taxon>Colpodellida</taxon>
        <taxon>Chromeraceae</taxon>
        <taxon>Chromera</taxon>
    </lineage>
</organism>
<evidence type="ECO:0000256" key="6">
    <source>
        <dbReference type="ARBA" id="ARBA00022840"/>
    </source>
</evidence>
<dbReference type="InterPro" id="IPR011009">
    <property type="entry name" value="Kinase-like_dom_sf"/>
</dbReference>
<name>A0A0G4FQW6_9ALVE</name>
<dbReference type="PROSITE" id="PS50011">
    <property type="entry name" value="PROTEIN_KINASE_DOM"/>
    <property type="match status" value="1"/>
</dbReference>
<feature type="region of interest" description="Disordered" evidence="11">
    <location>
        <begin position="275"/>
        <end position="369"/>
    </location>
</feature>
<comment type="catalytic activity">
    <reaction evidence="8">
        <text>L-seryl-[protein] + ATP = O-phospho-L-seryl-[protein] + ADP + H(+)</text>
        <dbReference type="Rhea" id="RHEA:17989"/>
        <dbReference type="Rhea" id="RHEA-COMP:9863"/>
        <dbReference type="Rhea" id="RHEA-COMP:11604"/>
        <dbReference type="ChEBI" id="CHEBI:15378"/>
        <dbReference type="ChEBI" id="CHEBI:29999"/>
        <dbReference type="ChEBI" id="CHEBI:30616"/>
        <dbReference type="ChEBI" id="CHEBI:83421"/>
        <dbReference type="ChEBI" id="CHEBI:456216"/>
        <dbReference type="EC" id="2.7.11.1"/>
    </reaction>
</comment>
<evidence type="ECO:0000256" key="11">
    <source>
        <dbReference type="SAM" id="MobiDB-lite"/>
    </source>
</evidence>
<evidence type="ECO:0000256" key="7">
    <source>
        <dbReference type="ARBA" id="ARBA00047899"/>
    </source>
</evidence>
<evidence type="ECO:0000256" key="2">
    <source>
        <dbReference type="ARBA" id="ARBA00022527"/>
    </source>
</evidence>
<comment type="similarity">
    <text evidence="10">Belongs to the protein kinase superfamily.</text>
</comment>
<keyword evidence="3" id="KW-0808">Transferase</keyword>
<feature type="domain" description="Protein kinase" evidence="12">
    <location>
        <begin position="8"/>
        <end position="263"/>
    </location>
</feature>
<keyword evidence="6 9" id="KW-0067">ATP-binding</keyword>
<dbReference type="InterPro" id="IPR000719">
    <property type="entry name" value="Prot_kinase_dom"/>
</dbReference>
<evidence type="ECO:0000256" key="4">
    <source>
        <dbReference type="ARBA" id="ARBA00022741"/>
    </source>
</evidence>